<sequence length="177" mass="20150">MSPRPITPAPRHDGKVLLVADQGLQSGEQMSAAQVDRKVSDFWTGIGGAGFFQALTTRFYELVAQDEVLRPLFAVPDWERHAARLYDHFRRIYGENDLTAAWDPRMHRAHAHFLITREQRLRWLALMREAGTQLDAPEPHFGEFLTIMKVASGEMTAVSRGAALVRRERFHWDGTPA</sequence>
<comment type="caution">
    <text evidence="5">The sequence shown here is derived from an EMBL/GenBank/DDBJ whole genome shotgun (WGS) entry which is preliminary data.</text>
</comment>
<dbReference type="EMBL" id="JAENHO010000001">
    <property type="protein sequence ID" value="MBL7253387.1"/>
    <property type="molecule type" value="Genomic_DNA"/>
</dbReference>
<dbReference type="SUPFAM" id="SSF46458">
    <property type="entry name" value="Globin-like"/>
    <property type="match status" value="1"/>
</dbReference>
<keyword evidence="4" id="KW-0408">Iron</keyword>
<gene>
    <name evidence="5" type="ORF">JKJ07_03595</name>
</gene>
<evidence type="ECO:0008006" key="7">
    <source>
        <dbReference type="Google" id="ProtNLM"/>
    </source>
</evidence>
<dbReference type="Proteomes" id="UP000598996">
    <property type="component" value="Unassembled WGS sequence"/>
</dbReference>
<organism evidence="5 6">
    <name type="scientific">Paractinoplanes lichenicola</name>
    <dbReference type="NCBI Taxonomy" id="2802976"/>
    <lineage>
        <taxon>Bacteria</taxon>
        <taxon>Bacillati</taxon>
        <taxon>Actinomycetota</taxon>
        <taxon>Actinomycetes</taxon>
        <taxon>Micromonosporales</taxon>
        <taxon>Micromonosporaceae</taxon>
        <taxon>Paractinoplanes</taxon>
    </lineage>
</organism>
<evidence type="ECO:0000313" key="6">
    <source>
        <dbReference type="Proteomes" id="UP000598996"/>
    </source>
</evidence>
<dbReference type="InterPro" id="IPR012292">
    <property type="entry name" value="Globin/Proto"/>
</dbReference>
<dbReference type="Pfam" id="PF01152">
    <property type="entry name" value="Bac_globin"/>
    <property type="match status" value="1"/>
</dbReference>
<evidence type="ECO:0000256" key="1">
    <source>
        <dbReference type="ARBA" id="ARBA00022448"/>
    </source>
</evidence>
<keyword evidence="1" id="KW-0813">Transport</keyword>
<keyword evidence="2" id="KW-0349">Heme</keyword>
<evidence type="ECO:0000256" key="2">
    <source>
        <dbReference type="ARBA" id="ARBA00022617"/>
    </source>
</evidence>
<dbReference type="RefSeq" id="WP_202989744.1">
    <property type="nucleotide sequence ID" value="NZ_JAENHO010000001.1"/>
</dbReference>
<accession>A0ABS1VFA0</accession>
<dbReference type="InterPro" id="IPR009050">
    <property type="entry name" value="Globin-like_sf"/>
</dbReference>
<evidence type="ECO:0000256" key="3">
    <source>
        <dbReference type="ARBA" id="ARBA00022723"/>
    </source>
</evidence>
<keyword evidence="6" id="KW-1185">Reference proteome</keyword>
<proteinExistence type="predicted"/>
<dbReference type="Gene3D" id="1.10.490.10">
    <property type="entry name" value="Globins"/>
    <property type="match status" value="1"/>
</dbReference>
<reference evidence="5 6" key="1">
    <citation type="submission" date="2021-01" db="EMBL/GenBank/DDBJ databases">
        <title>Actinoplanes sp. nov. LDG1-01 isolated from lichen.</title>
        <authorList>
            <person name="Saeng-In P."/>
            <person name="Phongsopitanun W."/>
            <person name="Kanchanasin P."/>
            <person name="Yuki M."/>
            <person name="Kudo T."/>
            <person name="Ohkuma M."/>
            <person name="Tanasupawat S."/>
        </authorList>
    </citation>
    <scope>NUCLEOTIDE SEQUENCE [LARGE SCALE GENOMIC DNA]</scope>
    <source>
        <strain evidence="5 6">LDG1-01</strain>
    </source>
</reference>
<name>A0ABS1VFA0_9ACTN</name>
<protein>
    <recommendedName>
        <fullName evidence="7">Globin</fullName>
    </recommendedName>
</protein>
<evidence type="ECO:0000256" key="4">
    <source>
        <dbReference type="ARBA" id="ARBA00023004"/>
    </source>
</evidence>
<keyword evidence="3" id="KW-0479">Metal-binding</keyword>
<evidence type="ECO:0000313" key="5">
    <source>
        <dbReference type="EMBL" id="MBL7253387.1"/>
    </source>
</evidence>
<dbReference type="InterPro" id="IPR001486">
    <property type="entry name" value="Hemoglobin_trunc"/>
</dbReference>